<dbReference type="SMART" id="SM00422">
    <property type="entry name" value="HTH_MERR"/>
    <property type="match status" value="1"/>
</dbReference>
<dbReference type="InterPro" id="IPR047057">
    <property type="entry name" value="MerR_fam"/>
</dbReference>
<dbReference type="Gene3D" id="1.10.1660.10">
    <property type="match status" value="1"/>
</dbReference>
<evidence type="ECO:0000313" key="3">
    <source>
        <dbReference type="EMBL" id="TWH75372.1"/>
    </source>
</evidence>
<name>A0A562IWV8_9ACTN</name>
<evidence type="ECO:0000256" key="1">
    <source>
        <dbReference type="ARBA" id="ARBA00023125"/>
    </source>
</evidence>
<dbReference type="GO" id="GO:0003700">
    <property type="term" value="F:DNA-binding transcription factor activity"/>
    <property type="evidence" value="ECO:0007669"/>
    <property type="project" value="InterPro"/>
</dbReference>
<dbReference type="Proteomes" id="UP000321490">
    <property type="component" value="Unassembled WGS sequence"/>
</dbReference>
<proteinExistence type="predicted"/>
<dbReference type="InterPro" id="IPR009061">
    <property type="entry name" value="DNA-bd_dom_put_sf"/>
</dbReference>
<protein>
    <submittedName>
        <fullName evidence="3">DNA-binding transcriptional MerR regulator</fullName>
    </submittedName>
</protein>
<dbReference type="PANTHER" id="PTHR30204:SF93">
    <property type="entry name" value="HTH MERR-TYPE DOMAIN-CONTAINING PROTEIN"/>
    <property type="match status" value="1"/>
</dbReference>
<dbReference type="PROSITE" id="PS50937">
    <property type="entry name" value="HTH_MERR_2"/>
    <property type="match status" value="1"/>
</dbReference>
<dbReference type="InterPro" id="IPR000551">
    <property type="entry name" value="MerR-type_HTH_dom"/>
</dbReference>
<dbReference type="Pfam" id="PF13411">
    <property type="entry name" value="MerR_1"/>
    <property type="match status" value="1"/>
</dbReference>
<evidence type="ECO:0000313" key="4">
    <source>
        <dbReference type="Proteomes" id="UP000321490"/>
    </source>
</evidence>
<gene>
    <name evidence="3" type="ORF">JD78_03928</name>
</gene>
<dbReference type="SUPFAM" id="SSF46955">
    <property type="entry name" value="Putative DNA-binding domain"/>
    <property type="match status" value="1"/>
</dbReference>
<accession>A0A562IWV8</accession>
<dbReference type="GO" id="GO:0003677">
    <property type="term" value="F:DNA binding"/>
    <property type="evidence" value="ECO:0007669"/>
    <property type="project" value="UniProtKB-KW"/>
</dbReference>
<dbReference type="PRINTS" id="PR00040">
    <property type="entry name" value="HTHMERR"/>
</dbReference>
<keyword evidence="4" id="KW-1185">Reference proteome</keyword>
<comment type="caution">
    <text evidence="3">The sequence shown here is derived from an EMBL/GenBank/DDBJ whole genome shotgun (WGS) entry which is preliminary data.</text>
</comment>
<organism evidence="3 4">
    <name type="scientific">Modestobacter roseus</name>
    <dbReference type="NCBI Taxonomy" id="1181884"/>
    <lineage>
        <taxon>Bacteria</taxon>
        <taxon>Bacillati</taxon>
        <taxon>Actinomycetota</taxon>
        <taxon>Actinomycetes</taxon>
        <taxon>Geodermatophilales</taxon>
        <taxon>Geodermatophilaceae</taxon>
        <taxon>Modestobacter</taxon>
    </lineage>
</organism>
<dbReference type="EMBL" id="VLKF01000001">
    <property type="protein sequence ID" value="TWH75372.1"/>
    <property type="molecule type" value="Genomic_DNA"/>
</dbReference>
<keyword evidence="1 3" id="KW-0238">DNA-binding</keyword>
<dbReference type="RefSeq" id="WP_228395168.1">
    <property type="nucleotide sequence ID" value="NZ_JABGDC010000082.1"/>
</dbReference>
<reference evidence="3 4" key="1">
    <citation type="submission" date="2019-07" db="EMBL/GenBank/DDBJ databases">
        <title>R&amp;d 2014.</title>
        <authorList>
            <person name="Klenk H.-P."/>
        </authorList>
    </citation>
    <scope>NUCLEOTIDE SEQUENCE [LARGE SCALE GENOMIC DNA]</scope>
    <source>
        <strain evidence="3 4">DSM 45764</strain>
    </source>
</reference>
<dbReference type="PANTHER" id="PTHR30204">
    <property type="entry name" value="REDOX-CYCLING DRUG-SENSING TRANSCRIPTIONAL ACTIVATOR SOXR"/>
    <property type="match status" value="1"/>
</dbReference>
<dbReference type="AlphaFoldDB" id="A0A562IWV8"/>
<evidence type="ECO:0000259" key="2">
    <source>
        <dbReference type="PROSITE" id="PS50937"/>
    </source>
</evidence>
<dbReference type="PROSITE" id="PS00552">
    <property type="entry name" value="HTH_MERR_1"/>
    <property type="match status" value="1"/>
</dbReference>
<sequence length="147" mass="16379">MEVGVPDERLMRIGELAARAGISLPTLRHYDEIGLLMPSARTAGNFRLYSEADFERLMVIRRMKPLGFSVEEMRELLHVVSGLRAARAAALPEPPELRSVLEQFVSAAHERRHRLRRHLSMADEFISILETEETAAAPGSTPSSTAS</sequence>
<feature type="domain" description="HTH merR-type" evidence="2">
    <location>
        <begin position="10"/>
        <end position="79"/>
    </location>
</feature>